<keyword evidence="3" id="KW-0449">Lipoprotein</keyword>
<dbReference type="PROSITE" id="PS50846">
    <property type="entry name" value="HMA_2"/>
    <property type="match status" value="1"/>
</dbReference>
<accession>A0A9Q0F482</accession>
<keyword evidence="2" id="KW-0479">Metal-binding</keyword>
<feature type="domain" description="HMA" evidence="6">
    <location>
        <begin position="14"/>
        <end position="77"/>
    </location>
</feature>
<dbReference type="AlphaFoldDB" id="A0A9Q0F482"/>
<evidence type="ECO:0000313" key="8">
    <source>
        <dbReference type="Proteomes" id="UP001141552"/>
    </source>
</evidence>
<dbReference type="OrthoDB" id="689350at2759"/>
<organism evidence="7 8">
    <name type="scientific">Turnera subulata</name>
    <dbReference type="NCBI Taxonomy" id="218843"/>
    <lineage>
        <taxon>Eukaryota</taxon>
        <taxon>Viridiplantae</taxon>
        <taxon>Streptophyta</taxon>
        <taxon>Embryophyta</taxon>
        <taxon>Tracheophyta</taxon>
        <taxon>Spermatophyta</taxon>
        <taxon>Magnoliopsida</taxon>
        <taxon>eudicotyledons</taxon>
        <taxon>Gunneridae</taxon>
        <taxon>Pentapetalae</taxon>
        <taxon>rosids</taxon>
        <taxon>fabids</taxon>
        <taxon>Malpighiales</taxon>
        <taxon>Passifloraceae</taxon>
        <taxon>Turnera</taxon>
    </lineage>
</organism>
<dbReference type="GO" id="GO:0046872">
    <property type="term" value="F:metal ion binding"/>
    <property type="evidence" value="ECO:0007669"/>
    <property type="project" value="UniProtKB-KW"/>
</dbReference>
<reference evidence="7" key="1">
    <citation type="submission" date="2022-02" db="EMBL/GenBank/DDBJ databases">
        <authorList>
            <person name="Henning P.M."/>
            <person name="McCubbin A.G."/>
            <person name="Shore J.S."/>
        </authorList>
    </citation>
    <scope>NUCLEOTIDE SEQUENCE</scope>
    <source>
        <strain evidence="7">F60SS</strain>
        <tissue evidence="7">Leaves</tissue>
    </source>
</reference>
<keyword evidence="4" id="KW-0636">Prenylation</keyword>
<evidence type="ECO:0000256" key="5">
    <source>
        <dbReference type="ARBA" id="ARBA00024045"/>
    </source>
</evidence>
<dbReference type="CDD" id="cd00371">
    <property type="entry name" value="HMA"/>
    <property type="match status" value="1"/>
</dbReference>
<keyword evidence="1" id="KW-0488">Methylation</keyword>
<dbReference type="InterPro" id="IPR036163">
    <property type="entry name" value="HMA_dom_sf"/>
</dbReference>
<evidence type="ECO:0000256" key="3">
    <source>
        <dbReference type="ARBA" id="ARBA00023288"/>
    </source>
</evidence>
<reference evidence="7" key="2">
    <citation type="journal article" date="2023" name="Plants (Basel)">
        <title>Annotation of the Turnera subulata (Passifloraceae) Draft Genome Reveals the S-Locus Evolved after the Divergence of Turneroideae from Passifloroideae in a Stepwise Manner.</title>
        <authorList>
            <person name="Henning P.M."/>
            <person name="Roalson E.H."/>
            <person name="Mir W."/>
            <person name="McCubbin A.G."/>
            <person name="Shore J.S."/>
        </authorList>
    </citation>
    <scope>NUCLEOTIDE SEQUENCE</scope>
    <source>
        <strain evidence="7">F60SS</strain>
    </source>
</reference>
<dbReference type="Gene3D" id="3.30.70.100">
    <property type="match status" value="1"/>
</dbReference>
<evidence type="ECO:0000256" key="4">
    <source>
        <dbReference type="ARBA" id="ARBA00023289"/>
    </source>
</evidence>
<feature type="non-terminal residue" evidence="7">
    <location>
        <position position="231"/>
    </location>
</feature>
<evidence type="ECO:0000256" key="2">
    <source>
        <dbReference type="ARBA" id="ARBA00022723"/>
    </source>
</evidence>
<name>A0A9Q0F482_9ROSI</name>
<dbReference type="InterPro" id="IPR006121">
    <property type="entry name" value="HMA_dom"/>
</dbReference>
<comment type="caution">
    <text evidence="7">The sequence shown here is derived from an EMBL/GenBank/DDBJ whole genome shotgun (WGS) entry which is preliminary data.</text>
</comment>
<dbReference type="EMBL" id="JAKUCV010007402">
    <property type="protein sequence ID" value="KAJ4823627.1"/>
    <property type="molecule type" value="Genomic_DNA"/>
</dbReference>
<evidence type="ECO:0000313" key="7">
    <source>
        <dbReference type="EMBL" id="KAJ4823627.1"/>
    </source>
</evidence>
<dbReference type="PANTHER" id="PTHR45868">
    <property type="entry name" value="HEAVY METAL-ASSOCIATED ISOPRENYLATED PLANT PROTEIN 33-RELATED"/>
    <property type="match status" value="1"/>
</dbReference>
<gene>
    <name evidence="7" type="ORF">Tsubulata_032162</name>
</gene>
<keyword evidence="8" id="KW-1185">Reference proteome</keyword>
<protein>
    <recommendedName>
        <fullName evidence="6">HMA domain-containing protein</fullName>
    </recommendedName>
</protein>
<dbReference type="Proteomes" id="UP001141552">
    <property type="component" value="Unassembled WGS sequence"/>
</dbReference>
<evidence type="ECO:0000256" key="1">
    <source>
        <dbReference type="ARBA" id="ARBA00022481"/>
    </source>
</evidence>
<comment type="similarity">
    <text evidence="5">Belongs to the HIPP family.</text>
</comment>
<sequence>MESTYCIVYNWKKRETHVLKVHVNCEGCRLKVRKILRKIEGVYTVNINTEHQVVIVSGNVDSAVLIKKLKRSGKRAEVWSSSPTYNHKQEQSNMDQIQFSATNLDVPIDNFMFPASLGNEIEDIPSYENFSVDAMTDEDWKPETRMQNFYRAGTTFPRSVRVEDDMAFRTSYINSQDNGTGSVAYGGPQFHMMPIYEQNLLPSIAMTNYHQGYPYNYHQGYPYNTPSAQLN</sequence>
<proteinExistence type="inferred from homology"/>
<evidence type="ECO:0000259" key="6">
    <source>
        <dbReference type="PROSITE" id="PS50846"/>
    </source>
</evidence>
<dbReference type="PANTHER" id="PTHR45868:SF93">
    <property type="entry name" value="OS12G0144600 PROTEIN"/>
    <property type="match status" value="1"/>
</dbReference>
<dbReference type="Pfam" id="PF00403">
    <property type="entry name" value="HMA"/>
    <property type="match status" value="1"/>
</dbReference>
<dbReference type="SUPFAM" id="SSF55008">
    <property type="entry name" value="HMA, heavy metal-associated domain"/>
    <property type="match status" value="1"/>
</dbReference>